<dbReference type="SMART" id="SM00260">
    <property type="entry name" value="CheW"/>
    <property type="match status" value="1"/>
</dbReference>
<dbReference type="AlphaFoldDB" id="A0A1I3ANS1"/>
<dbReference type="InterPro" id="IPR002545">
    <property type="entry name" value="CheW-lke_dom"/>
</dbReference>
<dbReference type="GO" id="GO:0007165">
    <property type="term" value="P:signal transduction"/>
    <property type="evidence" value="ECO:0007669"/>
    <property type="project" value="InterPro"/>
</dbReference>
<dbReference type="GO" id="GO:0005829">
    <property type="term" value="C:cytosol"/>
    <property type="evidence" value="ECO:0007669"/>
    <property type="project" value="TreeGrafter"/>
</dbReference>
<dbReference type="InterPro" id="IPR039315">
    <property type="entry name" value="CheW"/>
</dbReference>
<dbReference type="PANTHER" id="PTHR22617">
    <property type="entry name" value="CHEMOTAXIS SENSOR HISTIDINE KINASE-RELATED"/>
    <property type="match status" value="1"/>
</dbReference>
<dbReference type="OrthoDB" id="9794382at2"/>
<evidence type="ECO:0000313" key="3">
    <source>
        <dbReference type="Proteomes" id="UP000198668"/>
    </source>
</evidence>
<accession>A0A1I3ANS1</accession>
<dbReference type="PANTHER" id="PTHR22617:SF23">
    <property type="entry name" value="CHEMOTAXIS PROTEIN CHEW"/>
    <property type="match status" value="1"/>
</dbReference>
<sequence length="139" mass="15426">MQIITFKLNEKVFALDASHTEEMTKQLVWKAVPTAPKWIQGLINLRGEIISLINLQQLLYPSSGMEEMCYNNSIIMKNADGKMAFMVDEILAVTEIEASEIKQVDQKETSKIAGILSVKGEIASLIQLDGLIPKSEGES</sequence>
<name>A0A1I3ANS1_9LACT</name>
<organism evidence="2 3">
    <name type="scientific">Pisciglobus halotolerans</name>
    <dbReference type="NCBI Taxonomy" id="745365"/>
    <lineage>
        <taxon>Bacteria</taxon>
        <taxon>Bacillati</taxon>
        <taxon>Bacillota</taxon>
        <taxon>Bacilli</taxon>
        <taxon>Lactobacillales</taxon>
        <taxon>Carnobacteriaceae</taxon>
    </lineage>
</organism>
<dbReference type="PROSITE" id="PS50851">
    <property type="entry name" value="CHEW"/>
    <property type="match status" value="1"/>
</dbReference>
<evidence type="ECO:0000259" key="1">
    <source>
        <dbReference type="PROSITE" id="PS50851"/>
    </source>
</evidence>
<keyword evidence="3" id="KW-1185">Reference proteome</keyword>
<dbReference type="RefSeq" id="WP_047392883.1">
    <property type="nucleotide sequence ID" value="NZ_FOQE01000001.1"/>
</dbReference>
<dbReference type="InterPro" id="IPR036061">
    <property type="entry name" value="CheW-like_dom_sf"/>
</dbReference>
<dbReference type="EMBL" id="FOQE01000001">
    <property type="protein sequence ID" value="SFH51673.1"/>
    <property type="molecule type" value="Genomic_DNA"/>
</dbReference>
<dbReference type="SUPFAM" id="SSF50341">
    <property type="entry name" value="CheW-like"/>
    <property type="match status" value="1"/>
</dbReference>
<dbReference type="Gene3D" id="2.30.30.40">
    <property type="entry name" value="SH3 Domains"/>
    <property type="match status" value="1"/>
</dbReference>
<dbReference type="Gene3D" id="2.40.50.180">
    <property type="entry name" value="CheA-289, Domain 4"/>
    <property type="match status" value="1"/>
</dbReference>
<dbReference type="Pfam" id="PF01584">
    <property type="entry name" value="CheW"/>
    <property type="match status" value="1"/>
</dbReference>
<evidence type="ECO:0000313" key="2">
    <source>
        <dbReference type="EMBL" id="SFH51673.1"/>
    </source>
</evidence>
<dbReference type="GO" id="GO:0006935">
    <property type="term" value="P:chemotaxis"/>
    <property type="evidence" value="ECO:0007669"/>
    <property type="project" value="InterPro"/>
</dbReference>
<proteinExistence type="predicted"/>
<gene>
    <name evidence="2" type="ORF">SAMN04489868_10182</name>
</gene>
<feature type="domain" description="CheW-like" evidence="1">
    <location>
        <begin position="1"/>
        <end position="137"/>
    </location>
</feature>
<reference evidence="2 3" key="1">
    <citation type="submission" date="2016-10" db="EMBL/GenBank/DDBJ databases">
        <authorList>
            <person name="de Groot N.N."/>
        </authorList>
    </citation>
    <scope>NUCLEOTIDE SEQUENCE [LARGE SCALE GENOMIC DNA]</scope>
    <source>
        <strain evidence="2 3">DSM 27630</strain>
    </source>
</reference>
<dbReference type="Proteomes" id="UP000198668">
    <property type="component" value="Unassembled WGS sequence"/>
</dbReference>
<protein>
    <submittedName>
        <fullName evidence="2">Purine-binding chemotaxis protein CheW</fullName>
    </submittedName>
</protein>